<organism evidence="1 2">
    <name type="scientific">Coemansia furcata</name>
    <dbReference type="NCBI Taxonomy" id="417177"/>
    <lineage>
        <taxon>Eukaryota</taxon>
        <taxon>Fungi</taxon>
        <taxon>Fungi incertae sedis</taxon>
        <taxon>Zoopagomycota</taxon>
        <taxon>Kickxellomycotina</taxon>
        <taxon>Kickxellomycetes</taxon>
        <taxon>Kickxellales</taxon>
        <taxon>Kickxellaceae</taxon>
        <taxon>Coemansia</taxon>
    </lineage>
</organism>
<dbReference type="EMBL" id="JANBUP010000210">
    <property type="protein sequence ID" value="KAJ2812501.1"/>
    <property type="molecule type" value="Genomic_DNA"/>
</dbReference>
<sequence>MPPRPLPPRPVSVAPLTGDLRSSRPDGRGSPFTAPMDPHSTSQFMSYDQQLYSDYASTGPSATELPLSALSLQDDFVDGGAIYWPFDDTTTGSVSAVSSTQAITQNSVTPLAAVSAHNHGQTNSPDHYPADSEQITYQYALRYAMLLDADSALLAARTRSLGGFDALMDASDGRSGSPGANGFAVKTVGRASGAPNLNNRTPTLITSNRIRAISSASPTEHSSSKSRGWKASLLEFSDSAARRLKAEMGSAGKLKQLAKGKSSGFAPKSPTKAGGMTPNIIKALQQQLKTSAGSSSVHPITKDCYLEMHGYLRVKEHSETLAEHGTIGDIMELFTDITRTVCHRHGITTDEAILRTVDSQVDGFVKLFRSTLQTRAQASREAGLVLLKLDDYQTSPFAGGRMRSTSELSSAKNGAQRSSLIVDCTAADDKLISNWLKGAFNVPDSEHRQLVAELKNEVNQE</sequence>
<name>A0ACC1LMN2_9FUNG</name>
<keyword evidence="2" id="KW-1185">Reference proteome</keyword>
<proteinExistence type="predicted"/>
<evidence type="ECO:0000313" key="2">
    <source>
        <dbReference type="Proteomes" id="UP001140096"/>
    </source>
</evidence>
<accession>A0ACC1LMN2</accession>
<feature type="non-terminal residue" evidence="1">
    <location>
        <position position="461"/>
    </location>
</feature>
<gene>
    <name evidence="1" type="ORF">H4S07_001358</name>
</gene>
<dbReference type="Proteomes" id="UP001140096">
    <property type="component" value="Unassembled WGS sequence"/>
</dbReference>
<comment type="caution">
    <text evidence="1">The sequence shown here is derived from an EMBL/GenBank/DDBJ whole genome shotgun (WGS) entry which is preliminary data.</text>
</comment>
<evidence type="ECO:0000313" key="1">
    <source>
        <dbReference type="EMBL" id="KAJ2812501.1"/>
    </source>
</evidence>
<reference evidence="1" key="1">
    <citation type="submission" date="2022-07" db="EMBL/GenBank/DDBJ databases">
        <title>Phylogenomic reconstructions and comparative analyses of Kickxellomycotina fungi.</title>
        <authorList>
            <person name="Reynolds N.K."/>
            <person name="Stajich J.E."/>
            <person name="Barry K."/>
            <person name="Grigoriev I.V."/>
            <person name="Crous P."/>
            <person name="Smith M.E."/>
        </authorList>
    </citation>
    <scope>NUCLEOTIDE SEQUENCE</scope>
    <source>
        <strain evidence="1">CBS 102833</strain>
    </source>
</reference>
<protein>
    <submittedName>
        <fullName evidence="1">Uncharacterized protein</fullName>
    </submittedName>
</protein>